<dbReference type="Proteomes" id="UP000824189">
    <property type="component" value="Unassembled WGS sequence"/>
</dbReference>
<dbReference type="InterPro" id="IPR016064">
    <property type="entry name" value="NAD/diacylglycerol_kinase_sf"/>
</dbReference>
<dbReference type="GO" id="GO:0005886">
    <property type="term" value="C:plasma membrane"/>
    <property type="evidence" value="ECO:0007669"/>
    <property type="project" value="TreeGrafter"/>
</dbReference>
<dbReference type="Gene3D" id="3.40.50.10330">
    <property type="entry name" value="Probable inorganic polyphosphate/atp-NAD kinase, domain 1"/>
    <property type="match status" value="1"/>
</dbReference>
<dbReference type="Gene3D" id="2.60.200.40">
    <property type="match status" value="1"/>
</dbReference>
<dbReference type="SMART" id="SM00046">
    <property type="entry name" value="DAGKc"/>
    <property type="match status" value="1"/>
</dbReference>
<dbReference type="Pfam" id="PF19279">
    <property type="entry name" value="YegS_C"/>
    <property type="match status" value="1"/>
</dbReference>
<keyword evidence="5 10" id="KW-0418">Kinase</keyword>
<dbReference type="PANTHER" id="PTHR12358">
    <property type="entry name" value="SPHINGOSINE KINASE"/>
    <property type="match status" value="1"/>
</dbReference>
<dbReference type="PANTHER" id="PTHR12358:SF106">
    <property type="entry name" value="LIPID KINASE YEGS"/>
    <property type="match status" value="1"/>
</dbReference>
<reference evidence="10" key="1">
    <citation type="journal article" date="2021" name="PeerJ">
        <title>Extensive microbial diversity within the chicken gut microbiome revealed by metagenomics and culture.</title>
        <authorList>
            <person name="Gilroy R."/>
            <person name="Ravi A."/>
            <person name="Getino M."/>
            <person name="Pursley I."/>
            <person name="Horton D.L."/>
            <person name="Alikhan N.F."/>
            <person name="Baker D."/>
            <person name="Gharbi K."/>
            <person name="Hall N."/>
            <person name="Watson M."/>
            <person name="Adriaenssens E.M."/>
            <person name="Foster-Nyarko E."/>
            <person name="Jarju S."/>
            <person name="Secka A."/>
            <person name="Antonio M."/>
            <person name="Oren A."/>
            <person name="Chaudhuri R.R."/>
            <person name="La Ragione R."/>
            <person name="Hildebrand F."/>
            <person name="Pallen M.J."/>
        </authorList>
    </citation>
    <scope>NUCLEOTIDE SEQUENCE</scope>
    <source>
        <strain evidence="10">4376</strain>
    </source>
</reference>
<evidence type="ECO:0000313" key="11">
    <source>
        <dbReference type="Proteomes" id="UP000824189"/>
    </source>
</evidence>
<dbReference type="InterPro" id="IPR050187">
    <property type="entry name" value="Lipid_Phosphate_FormReg"/>
</dbReference>
<evidence type="ECO:0000256" key="4">
    <source>
        <dbReference type="ARBA" id="ARBA00022741"/>
    </source>
</evidence>
<comment type="cofactor">
    <cofactor evidence="1">
        <name>Mg(2+)</name>
        <dbReference type="ChEBI" id="CHEBI:18420"/>
    </cofactor>
</comment>
<gene>
    <name evidence="10" type="ORF">H9867_05450</name>
</gene>
<dbReference type="GO" id="GO:0008654">
    <property type="term" value="P:phospholipid biosynthetic process"/>
    <property type="evidence" value="ECO:0007669"/>
    <property type="project" value="UniProtKB-KW"/>
</dbReference>
<evidence type="ECO:0000256" key="2">
    <source>
        <dbReference type="ARBA" id="ARBA00005983"/>
    </source>
</evidence>
<dbReference type="GO" id="GO:0004143">
    <property type="term" value="F:ATP-dependent diacylglycerol kinase activity"/>
    <property type="evidence" value="ECO:0007669"/>
    <property type="project" value="TreeGrafter"/>
</dbReference>
<dbReference type="InterPro" id="IPR045540">
    <property type="entry name" value="YegS/DAGK_C"/>
</dbReference>
<evidence type="ECO:0000256" key="3">
    <source>
        <dbReference type="ARBA" id="ARBA00022679"/>
    </source>
</evidence>
<evidence type="ECO:0000256" key="1">
    <source>
        <dbReference type="ARBA" id="ARBA00001946"/>
    </source>
</evidence>
<reference evidence="10" key="2">
    <citation type="submission" date="2021-04" db="EMBL/GenBank/DDBJ databases">
        <authorList>
            <person name="Gilroy R."/>
        </authorList>
    </citation>
    <scope>NUCLEOTIDE SEQUENCE</scope>
    <source>
        <strain evidence="10">4376</strain>
    </source>
</reference>
<evidence type="ECO:0000313" key="10">
    <source>
        <dbReference type="EMBL" id="HIW95915.1"/>
    </source>
</evidence>
<dbReference type="Pfam" id="PF00781">
    <property type="entry name" value="DAGK_cat"/>
    <property type="match status" value="1"/>
</dbReference>
<keyword evidence="7" id="KW-0443">Lipid metabolism</keyword>
<dbReference type="EMBL" id="DXFZ01000065">
    <property type="protein sequence ID" value="HIW95915.1"/>
    <property type="molecule type" value="Genomic_DNA"/>
</dbReference>
<evidence type="ECO:0000259" key="9">
    <source>
        <dbReference type="PROSITE" id="PS50146"/>
    </source>
</evidence>
<dbReference type="PROSITE" id="PS50146">
    <property type="entry name" value="DAGK"/>
    <property type="match status" value="1"/>
</dbReference>
<keyword evidence="4" id="KW-0547">Nucleotide-binding</keyword>
<keyword evidence="3" id="KW-0808">Transferase</keyword>
<protein>
    <submittedName>
        <fullName evidence="10">Diacylglycerol kinase</fullName>
    </submittedName>
</protein>
<evidence type="ECO:0000256" key="7">
    <source>
        <dbReference type="ARBA" id="ARBA00023209"/>
    </source>
</evidence>
<organism evidence="10 11">
    <name type="scientific">Candidatus Corynebacterium gallistercoris</name>
    <dbReference type="NCBI Taxonomy" id="2838530"/>
    <lineage>
        <taxon>Bacteria</taxon>
        <taxon>Bacillati</taxon>
        <taxon>Actinomycetota</taxon>
        <taxon>Actinomycetes</taxon>
        <taxon>Mycobacteriales</taxon>
        <taxon>Corynebacteriaceae</taxon>
        <taxon>Corynebacterium</taxon>
    </lineage>
</organism>
<dbReference type="InterPro" id="IPR001206">
    <property type="entry name" value="Diacylglycerol_kinase_cat_dom"/>
</dbReference>
<comment type="caution">
    <text evidence="10">The sequence shown here is derived from an EMBL/GenBank/DDBJ whole genome shotgun (WGS) entry which is preliminary data.</text>
</comment>
<feature type="domain" description="DAGKc" evidence="9">
    <location>
        <begin position="8"/>
        <end position="140"/>
    </location>
</feature>
<evidence type="ECO:0000256" key="8">
    <source>
        <dbReference type="ARBA" id="ARBA00023264"/>
    </source>
</evidence>
<comment type="similarity">
    <text evidence="2">Belongs to the diacylglycerol/lipid kinase family.</text>
</comment>
<proteinExistence type="inferred from homology"/>
<evidence type="ECO:0000256" key="6">
    <source>
        <dbReference type="ARBA" id="ARBA00022840"/>
    </source>
</evidence>
<keyword evidence="6" id="KW-0067">ATP-binding</keyword>
<accession>A0A9D1RYK6</accession>
<keyword evidence="7" id="KW-0444">Lipid biosynthesis</keyword>
<dbReference type="AlphaFoldDB" id="A0A9D1RYK6"/>
<dbReference type="GO" id="GO:0005524">
    <property type="term" value="F:ATP binding"/>
    <property type="evidence" value="ECO:0007669"/>
    <property type="project" value="UniProtKB-KW"/>
</dbReference>
<dbReference type="SUPFAM" id="SSF111331">
    <property type="entry name" value="NAD kinase/diacylglycerol kinase-like"/>
    <property type="match status" value="1"/>
</dbReference>
<sequence length="358" mass="37094">MTFEVGHADIGTVALLTNPAAGKGKASDAAVAAARHLNERGVNVVNLQGSSPEEASRLAGEAVADPRVDALVVCGGDGLINLALQSQAQSGLPLGIIPAGTGNDHAREYNIPLDPVKAADVVADGFWSTTDLGHMRAVAGVEEALAEGDAGEAGVASPTKEGRWFGTIACAGFDSLVSDRTNRITWPKGRNRYNLAIALEFLNFHSLPARIVLDPGTDEERELGENVTLCAMGNTRSYGGGMYICPDADHHDGLLDVTVLGRMNRAEVVWKFGKIFSGEIRGENGVEMYRARAVYVELRDRGGVGAGPGGAGVGAGAGRGVSAGGAPINGYADGELFAPTPMLVRVVPGAGKYIVPRP</sequence>
<keyword evidence="7" id="KW-0594">Phospholipid biosynthesis</keyword>
<name>A0A9D1RYK6_9CORY</name>
<evidence type="ECO:0000256" key="5">
    <source>
        <dbReference type="ARBA" id="ARBA00022777"/>
    </source>
</evidence>
<dbReference type="InterPro" id="IPR017438">
    <property type="entry name" value="ATP-NAD_kinase_N"/>
</dbReference>
<keyword evidence="8" id="KW-1208">Phospholipid metabolism</keyword>